<dbReference type="RefSeq" id="XP_010968861.2">
    <property type="nucleotide sequence ID" value="XM_010970559.2"/>
</dbReference>
<proteinExistence type="predicted"/>
<protein>
    <submittedName>
        <fullName evidence="2">Uncharacterized protein C12orf42 homolog</fullName>
    </submittedName>
</protein>
<dbReference type="InterPro" id="IPR029288">
    <property type="entry name" value="DUF4607"/>
</dbReference>
<dbReference type="Proteomes" id="UP001732780">
    <property type="component" value="Chromosome 12"/>
</dbReference>
<accession>A0A9W3H356</accession>
<dbReference type="KEGG" id="cbai:105081389"/>
<dbReference type="AlphaFoldDB" id="A0A9W3H356"/>
<gene>
    <name evidence="2" type="primary">CUNH12orf42</name>
</gene>
<dbReference type="PANTHER" id="PTHR40708:SF1">
    <property type="entry name" value="RIKEN CDNA 1700113H08 GENE"/>
    <property type="match status" value="1"/>
</dbReference>
<keyword evidence="1" id="KW-1185">Reference proteome</keyword>
<evidence type="ECO:0000313" key="1">
    <source>
        <dbReference type="Proteomes" id="UP001732780"/>
    </source>
</evidence>
<dbReference type="PANTHER" id="PTHR40708">
    <property type="entry name" value="RIKEN CDNA 1700113H08 GENE"/>
    <property type="match status" value="1"/>
</dbReference>
<evidence type="ECO:0000313" key="2">
    <source>
        <dbReference type="RefSeq" id="XP_010968861.2"/>
    </source>
</evidence>
<reference evidence="2" key="1">
    <citation type="submission" date="2025-08" db="UniProtKB">
        <authorList>
            <consortium name="RefSeq"/>
        </authorList>
    </citation>
    <scope>IDENTIFICATION</scope>
    <source>
        <tissue evidence="2">Blood</tissue>
    </source>
</reference>
<name>A0A9W3H356_CAMBA</name>
<organism evidence="1 2">
    <name type="scientific">Camelus bactrianus</name>
    <name type="common">Bactrian camel</name>
    <dbReference type="NCBI Taxonomy" id="9837"/>
    <lineage>
        <taxon>Eukaryota</taxon>
        <taxon>Metazoa</taxon>
        <taxon>Chordata</taxon>
        <taxon>Craniata</taxon>
        <taxon>Vertebrata</taxon>
        <taxon>Euteleostomi</taxon>
        <taxon>Mammalia</taxon>
        <taxon>Eutheria</taxon>
        <taxon>Laurasiatheria</taxon>
        <taxon>Artiodactyla</taxon>
        <taxon>Tylopoda</taxon>
        <taxon>Camelidae</taxon>
        <taxon>Camelus</taxon>
    </lineage>
</organism>
<dbReference type="Pfam" id="PF15380">
    <property type="entry name" value="DUF4607"/>
    <property type="match status" value="1"/>
</dbReference>
<sequence length="134" mass="14045">MDLRRRSQTPFAASRVSRSSSELELEERMAATGGALANPDSQSRLPGVPGNTVGRGSVAMAPEMLPKHPHPQGKGGPEADASLHGNLARAPLPVLVGAPTHLPSKRLIKVCSSPCPAHPSSSIRFVHRPLLGRG</sequence>
<dbReference type="CTD" id="131280710"/>